<evidence type="ECO:0000256" key="1">
    <source>
        <dbReference type="ARBA" id="ARBA00012528"/>
    </source>
</evidence>
<evidence type="ECO:0000313" key="6">
    <source>
        <dbReference type="Proteomes" id="UP000237381"/>
    </source>
</evidence>
<dbReference type="PROSITE" id="PS50887">
    <property type="entry name" value="GGDEF"/>
    <property type="match status" value="1"/>
</dbReference>
<evidence type="ECO:0000259" key="4">
    <source>
        <dbReference type="PROSITE" id="PS50887"/>
    </source>
</evidence>
<dbReference type="SUPFAM" id="SSF55073">
    <property type="entry name" value="Nucleotide cyclase"/>
    <property type="match status" value="1"/>
</dbReference>
<evidence type="ECO:0000313" key="5">
    <source>
        <dbReference type="EMBL" id="POR47718.1"/>
    </source>
</evidence>
<sequence>MPTLSFIQPSPWNVVLLGLAIVTLLCMSTGMVMLAHERILRRMEKLATIDELTGALTRRAFMERANALLGVVRARGDPLSIAILDIDKFKAVNDSSGHAVGDRLLAQVSSAVSGRLRACELFGRLGGEEFAVLFAHADKDDTLRMTNELRIAVERSSTDGVSCTLSAGVDGIGAHDTLESAIVRADDALYVAKASGRNRVTMAARTNVAGAVCVAEPRRPESA</sequence>
<dbReference type="EMBL" id="PQGA01000017">
    <property type="protein sequence ID" value="POR47718.1"/>
    <property type="molecule type" value="Genomic_DNA"/>
</dbReference>
<dbReference type="SMART" id="SM00267">
    <property type="entry name" value="GGDEF"/>
    <property type="match status" value="1"/>
</dbReference>
<dbReference type="NCBIfam" id="TIGR00254">
    <property type="entry name" value="GGDEF"/>
    <property type="match status" value="1"/>
</dbReference>
<protein>
    <recommendedName>
        <fullName evidence="1">diguanylate cyclase</fullName>
        <ecNumber evidence="1">2.7.7.65</ecNumber>
    </recommendedName>
</protein>
<keyword evidence="3" id="KW-0812">Transmembrane</keyword>
<organism evidence="5 6">
    <name type="scientific">Paraburkholderia eburnea</name>
    <dbReference type="NCBI Taxonomy" id="1189126"/>
    <lineage>
        <taxon>Bacteria</taxon>
        <taxon>Pseudomonadati</taxon>
        <taxon>Pseudomonadota</taxon>
        <taxon>Betaproteobacteria</taxon>
        <taxon>Burkholderiales</taxon>
        <taxon>Burkholderiaceae</taxon>
        <taxon>Paraburkholderia</taxon>
    </lineage>
</organism>
<dbReference type="InterPro" id="IPR029787">
    <property type="entry name" value="Nucleotide_cyclase"/>
</dbReference>
<dbReference type="PANTHER" id="PTHR45138:SF9">
    <property type="entry name" value="DIGUANYLATE CYCLASE DGCM-RELATED"/>
    <property type="match status" value="1"/>
</dbReference>
<gene>
    <name evidence="5" type="ORF">B0G62_11793</name>
</gene>
<dbReference type="Gene3D" id="3.30.70.270">
    <property type="match status" value="1"/>
</dbReference>
<keyword evidence="3" id="KW-1133">Transmembrane helix</keyword>
<feature type="domain" description="GGDEF" evidence="4">
    <location>
        <begin position="77"/>
        <end position="205"/>
    </location>
</feature>
<dbReference type="InterPro" id="IPR000160">
    <property type="entry name" value="GGDEF_dom"/>
</dbReference>
<dbReference type="GO" id="GO:0052621">
    <property type="term" value="F:diguanylate cyclase activity"/>
    <property type="evidence" value="ECO:0007669"/>
    <property type="project" value="UniProtKB-EC"/>
</dbReference>
<comment type="caution">
    <text evidence="5">The sequence shown here is derived from an EMBL/GenBank/DDBJ whole genome shotgun (WGS) entry which is preliminary data.</text>
</comment>
<dbReference type="InterPro" id="IPR050469">
    <property type="entry name" value="Diguanylate_Cyclase"/>
</dbReference>
<proteinExistence type="predicted"/>
<dbReference type="FunFam" id="3.30.70.270:FF:000001">
    <property type="entry name" value="Diguanylate cyclase domain protein"/>
    <property type="match status" value="1"/>
</dbReference>
<accession>A0A2S4LZ78</accession>
<dbReference type="InterPro" id="IPR043128">
    <property type="entry name" value="Rev_trsase/Diguanyl_cyclase"/>
</dbReference>
<keyword evidence="6" id="KW-1185">Reference proteome</keyword>
<name>A0A2S4LZ78_9BURK</name>
<evidence type="ECO:0000256" key="3">
    <source>
        <dbReference type="SAM" id="Phobius"/>
    </source>
</evidence>
<reference evidence="5 6" key="1">
    <citation type="submission" date="2018-01" db="EMBL/GenBank/DDBJ databases">
        <title>Genomic Encyclopedia of Type Strains, Phase III (KMG-III): the genomes of soil and plant-associated and newly described type strains.</title>
        <authorList>
            <person name="Whitman W."/>
        </authorList>
    </citation>
    <scope>NUCLEOTIDE SEQUENCE [LARGE SCALE GENOMIC DNA]</scope>
    <source>
        <strain evidence="5 6">JCM 18070</strain>
    </source>
</reference>
<feature type="transmembrane region" description="Helical" evidence="3">
    <location>
        <begin position="12"/>
        <end position="35"/>
    </location>
</feature>
<dbReference type="CDD" id="cd01949">
    <property type="entry name" value="GGDEF"/>
    <property type="match status" value="1"/>
</dbReference>
<dbReference type="AlphaFoldDB" id="A0A2S4LZ78"/>
<evidence type="ECO:0000256" key="2">
    <source>
        <dbReference type="ARBA" id="ARBA00034247"/>
    </source>
</evidence>
<keyword evidence="3" id="KW-0472">Membrane</keyword>
<comment type="catalytic activity">
    <reaction evidence="2">
        <text>2 GTP = 3',3'-c-di-GMP + 2 diphosphate</text>
        <dbReference type="Rhea" id="RHEA:24898"/>
        <dbReference type="ChEBI" id="CHEBI:33019"/>
        <dbReference type="ChEBI" id="CHEBI:37565"/>
        <dbReference type="ChEBI" id="CHEBI:58805"/>
        <dbReference type="EC" id="2.7.7.65"/>
    </reaction>
</comment>
<dbReference type="Pfam" id="PF00990">
    <property type="entry name" value="GGDEF"/>
    <property type="match status" value="1"/>
</dbReference>
<dbReference type="EC" id="2.7.7.65" evidence="1"/>
<dbReference type="PANTHER" id="PTHR45138">
    <property type="entry name" value="REGULATORY COMPONENTS OF SENSORY TRANSDUCTION SYSTEM"/>
    <property type="match status" value="1"/>
</dbReference>
<dbReference type="Proteomes" id="UP000237381">
    <property type="component" value="Unassembled WGS sequence"/>
</dbReference>